<reference evidence="3" key="1">
    <citation type="journal article" date="2024" name="Algal Res.">
        <title>Biochemical, toxicological and genomic investigation of a high-biomass producing Limnothrix strain isolated from Italian shallow drinking water reservoir.</title>
        <authorList>
            <person name="Simonazzi M."/>
            <person name="Shishido T.K."/>
            <person name="Delbaje E."/>
            <person name="Wahlsten M."/>
            <person name="Fewer D.P."/>
            <person name="Sivonen K."/>
            <person name="Pezzolesi L."/>
            <person name="Pistocchi R."/>
        </authorList>
    </citation>
    <scope>NUCLEOTIDE SEQUENCE [LARGE SCALE GENOMIC DNA]</scope>
    <source>
        <strain evidence="3">LRLZ20PSL1</strain>
    </source>
</reference>
<evidence type="ECO:0000256" key="1">
    <source>
        <dbReference type="SAM" id="MobiDB-lite"/>
    </source>
</evidence>
<evidence type="ECO:0000313" key="3">
    <source>
        <dbReference type="Proteomes" id="UP001604335"/>
    </source>
</evidence>
<sequence length="122" mass="13589">MTPPSSDRPDSSNISEPEPPQPPQAQQIAQKRAIAFLTLDIQRVKAAATELLEKLEAVRTGELDGWERLGNAYYLNLSGDRATIEDTVDDESPSCTLSIEEFAQLVQDWIINLKANETDENF</sequence>
<gene>
    <name evidence="2" type="ORF">VPK24_08720</name>
</gene>
<name>A0ABW7CA15_9CYAN</name>
<protein>
    <submittedName>
        <fullName evidence="2">Uncharacterized protein</fullName>
    </submittedName>
</protein>
<dbReference type="Proteomes" id="UP001604335">
    <property type="component" value="Unassembled WGS sequence"/>
</dbReference>
<accession>A0ABW7CA15</accession>
<dbReference type="EMBL" id="JAZAQF010000051">
    <property type="protein sequence ID" value="MFG3817718.1"/>
    <property type="molecule type" value="Genomic_DNA"/>
</dbReference>
<keyword evidence="3" id="KW-1185">Reference proteome</keyword>
<proteinExistence type="predicted"/>
<organism evidence="2 3">
    <name type="scientific">Limnothrix redekei LRLZ20PSL1</name>
    <dbReference type="NCBI Taxonomy" id="3112953"/>
    <lineage>
        <taxon>Bacteria</taxon>
        <taxon>Bacillati</taxon>
        <taxon>Cyanobacteriota</taxon>
        <taxon>Cyanophyceae</taxon>
        <taxon>Pseudanabaenales</taxon>
        <taxon>Pseudanabaenaceae</taxon>
        <taxon>Limnothrix</taxon>
    </lineage>
</organism>
<dbReference type="RefSeq" id="WP_393012246.1">
    <property type="nucleotide sequence ID" value="NZ_JAZAQF010000051.1"/>
</dbReference>
<comment type="caution">
    <text evidence="2">The sequence shown here is derived from an EMBL/GenBank/DDBJ whole genome shotgun (WGS) entry which is preliminary data.</text>
</comment>
<evidence type="ECO:0000313" key="2">
    <source>
        <dbReference type="EMBL" id="MFG3817718.1"/>
    </source>
</evidence>
<feature type="region of interest" description="Disordered" evidence="1">
    <location>
        <begin position="1"/>
        <end position="29"/>
    </location>
</feature>